<keyword evidence="2" id="KW-1185">Reference proteome</keyword>
<evidence type="ECO:0000313" key="2">
    <source>
        <dbReference type="Proteomes" id="UP000614216"/>
    </source>
</evidence>
<sequence>MSSNTIGYELMVNYANSVDPVQGENTIELAADATTLDYWLGHRKY</sequence>
<accession>A0A937FVZ1</accession>
<dbReference type="EMBL" id="JAEUGD010000021">
    <property type="protein sequence ID" value="MBL6446008.1"/>
    <property type="molecule type" value="Genomic_DNA"/>
</dbReference>
<comment type="caution">
    <text evidence="1">The sequence shown here is derived from an EMBL/GenBank/DDBJ whole genome shotgun (WGS) entry which is preliminary data.</text>
</comment>
<dbReference type="AlphaFoldDB" id="A0A937FVZ1"/>
<dbReference type="Proteomes" id="UP000614216">
    <property type="component" value="Unassembled WGS sequence"/>
</dbReference>
<proteinExistence type="predicted"/>
<name>A0A937FVZ1_9BACT</name>
<reference evidence="1" key="1">
    <citation type="submission" date="2021-01" db="EMBL/GenBank/DDBJ databases">
        <title>Fulvivirga kasyanovii gen. nov., sp nov., a novel member of the phylum Bacteroidetes isolated from seawater in a mussel farm.</title>
        <authorList>
            <person name="Zhao L.-H."/>
            <person name="Wang Z.-J."/>
        </authorList>
    </citation>
    <scope>NUCLEOTIDE SEQUENCE</scope>
    <source>
        <strain evidence="1">29W222</strain>
    </source>
</reference>
<protein>
    <submittedName>
        <fullName evidence="1">Uncharacterized protein</fullName>
    </submittedName>
</protein>
<gene>
    <name evidence="1" type="ORF">JMN32_06790</name>
</gene>
<evidence type="ECO:0000313" key="1">
    <source>
        <dbReference type="EMBL" id="MBL6446008.1"/>
    </source>
</evidence>
<dbReference type="RefSeq" id="WP_202855556.1">
    <property type="nucleotide sequence ID" value="NZ_JAEUGD010000021.1"/>
</dbReference>
<organism evidence="1 2">
    <name type="scientific">Fulvivirga marina</name>
    <dbReference type="NCBI Taxonomy" id="2494733"/>
    <lineage>
        <taxon>Bacteria</taxon>
        <taxon>Pseudomonadati</taxon>
        <taxon>Bacteroidota</taxon>
        <taxon>Cytophagia</taxon>
        <taxon>Cytophagales</taxon>
        <taxon>Fulvivirgaceae</taxon>
        <taxon>Fulvivirga</taxon>
    </lineage>
</organism>